<dbReference type="HOGENOM" id="CLU_644459_0_0_1"/>
<dbReference type="EMBL" id="GL734482">
    <property type="protein sequence ID" value="EFX61507.1"/>
    <property type="molecule type" value="Genomic_DNA"/>
</dbReference>
<keyword evidence="3" id="KW-1185">Reference proteome</keyword>
<gene>
    <name evidence="2" type="ORF">DAPPUDRAFT_339198</name>
</gene>
<accession>E9I3C3</accession>
<feature type="region of interest" description="Disordered" evidence="1">
    <location>
        <begin position="270"/>
        <end position="309"/>
    </location>
</feature>
<evidence type="ECO:0000256" key="1">
    <source>
        <dbReference type="SAM" id="MobiDB-lite"/>
    </source>
</evidence>
<evidence type="ECO:0000313" key="2">
    <source>
        <dbReference type="EMBL" id="EFX61507.1"/>
    </source>
</evidence>
<feature type="compositionally biased region" description="Polar residues" evidence="1">
    <location>
        <begin position="36"/>
        <end position="48"/>
    </location>
</feature>
<feature type="compositionally biased region" description="Polar residues" evidence="1">
    <location>
        <begin position="238"/>
        <end position="249"/>
    </location>
</feature>
<protein>
    <submittedName>
        <fullName evidence="2">Uncharacterized protein</fullName>
    </submittedName>
</protein>
<organism evidence="2 3">
    <name type="scientific">Daphnia pulex</name>
    <name type="common">Water flea</name>
    <dbReference type="NCBI Taxonomy" id="6669"/>
    <lineage>
        <taxon>Eukaryota</taxon>
        <taxon>Metazoa</taxon>
        <taxon>Ecdysozoa</taxon>
        <taxon>Arthropoda</taxon>
        <taxon>Crustacea</taxon>
        <taxon>Branchiopoda</taxon>
        <taxon>Diplostraca</taxon>
        <taxon>Cladocera</taxon>
        <taxon>Anomopoda</taxon>
        <taxon>Daphniidae</taxon>
        <taxon>Daphnia</taxon>
    </lineage>
</organism>
<dbReference type="InParanoid" id="E9I3C3"/>
<feature type="region of interest" description="Disordered" evidence="1">
    <location>
        <begin position="190"/>
        <end position="251"/>
    </location>
</feature>
<dbReference type="KEGG" id="dpx:DAPPUDRAFT_339198"/>
<sequence>MTQVPPNASITHSASLPNLLDEHRYSNVTVPGGPTVKNQGIEPTTSRFSPGDAAEPKATPDVNHSELPTTERGVIQLSTCANCFDNLKFGVATRQCLAKTCLAKNCLAKMSKSMSSQEVRVVREPRIGGTSSGPVTSPHEDLKKLSDTDRAFLDPHRADLLSLRGSSGSHPRVSIVPGAALVRGGANIRPEVSTYSGHDTPDTDTSAIGSSRSRKVRESIHNPEDGVPQASPGAYRVSDNSDSPASEASNVLGITGHDILKIAEEMKTLSKTQEQTEHSGIQSVSSSGNDPTIEPMSAENQSCPLAPSRIDPTLSNLESKSRGRTLSRASKAKFSPLPVHITHTINGNESTVNLATPESEEHQPPVPEFDSKGQATNLMPAQQALRHRITSKVMAAQNWFNVKKSVVSEPLEVATPLVAPDTPVDD</sequence>
<feature type="region of interest" description="Disordered" evidence="1">
    <location>
        <begin position="25"/>
        <end position="69"/>
    </location>
</feature>
<feature type="compositionally biased region" description="Polar residues" evidence="1">
    <location>
        <begin position="270"/>
        <end position="290"/>
    </location>
</feature>
<dbReference type="AlphaFoldDB" id="E9I3C3"/>
<feature type="compositionally biased region" description="Polar residues" evidence="1">
    <location>
        <begin position="193"/>
        <end position="211"/>
    </location>
</feature>
<name>E9I3C3_DAPPU</name>
<evidence type="ECO:0000313" key="3">
    <source>
        <dbReference type="Proteomes" id="UP000000305"/>
    </source>
</evidence>
<reference evidence="2 3" key="1">
    <citation type="journal article" date="2011" name="Science">
        <title>The ecoresponsive genome of Daphnia pulex.</title>
        <authorList>
            <person name="Colbourne J.K."/>
            <person name="Pfrender M.E."/>
            <person name="Gilbert D."/>
            <person name="Thomas W.K."/>
            <person name="Tucker A."/>
            <person name="Oakley T.H."/>
            <person name="Tokishita S."/>
            <person name="Aerts A."/>
            <person name="Arnold G.J."/>
            <person name="Basu M.K."/>
            <person name="Bauer D.J."/>
            <person name="Caceres C.E."/>
            <person name="Carmel L."/>
            <person name="Casola C."/>
            <person name="Choi J.H."/>
            <person name="Detter J.C."/>
            <person name="Dong Q."/>
            <person name="Dusheyko S."/>
            <person name="Eads B.D."/>
            <person name="Frohlich T."/>
            <person name="Geiler-Samerotte K.A."/>
            <person name="Gerlach D."/>
            <person name="Hatcher P."/>
            <person name="Jogdeo S."/>
            <person name="Krijgsveld J."/>
            <person name="Kriventseva E.V."/>
            <person name="Kultz D."/>
            <person name="Laforsch C."/>
            <person name="Lindquist E."/>
            <person name="Lopez J."/>
            <person name="Manak J.R."/>
            <person name="Muller J."/>
            <person name="Pangilinan J."/>
            <person name="Patwardhan R.P."/>
            <person name="Pitluck S."/>
            <person name="Pritham E.J."/>
            <person name="Rechtsteiner A."/>
            <person name="Rho M."/>
            <person name="Rogozin I.B."/>
            <person name="Sakarya O."/>
            <person name="Salamov A."/>
            <person name="Schaack S."/>
            <person name="Shapiro H."/>
            <person name="Shiga Y."/>
            <person name="Skalitzky C."/>
            <person name="Smith Z."/>
            <person name="Souvorov A."/>
            <person name="Sung W."/>
            <person name="Tang Z."/>
            <person name="Tsuchiya D."/>
            <person name="Tu H."/>
            <person name="Vos H."/>
            <person name="Wang M."/>
            <person name="Wolf Y.I."/>
            <person name="Yamagata H."/>
            <person name="Yamada T."/>
            <person name="Ye Y."/>
            <person name="Shaw J.R."/>
            <person name="Andrews J."/>
            <person name="Crease T.J."/>
            <person name="Tang H."/>
            <person name="Lucas S.M."/>
            <person name="Robertson H.M."/>
            <person name="Bork P."/>
            <person name="Koonin E.V."/>
            <person name="Zdobnov E.M."/>
            <person name="Grigoriev I.V."/>
            <person name="Lynch M."/>
            <person name="Boore J.L."/>
        </authorList>
    </citation>
    <scope>NUCLEOTIDE SEQUENCE [LARGE SCALE GENOMIC DNA]</scope>
</reference>
<dbReference type="Proteomes" id="UP000000305">
    <property type="component" value="Unassembled WGS sequence"/>
</dbReference>
<proteinExistence type="predicted"/>